<dbReference type="EMBL" id="PP856729">
    <property type="protein sequence ID" value="XCH41659.1"/>
    <property type="molecule type" value="Genomic_DNA"/>
</dbReference>
<evidence type="ECO:0000313" key="1">
    <source>
        <dbReference type="EMBL" id="XCH41659.1"/>
    </source>
</evidence>
<reference evidence="1" key="1">
    <citation type="submission" date="2024-05" db="EMBL/GenBank/DDBJ databases">
        <authorList>
            <person name="Mugo M.M."/>
            <person name="Musyoki A.M."/>
            <person name="Makumi A.M."/>
            <person name="Mutai I."/>
            <person name="Drechsel O."/>
            <person name="Kering K.K."/>
            <person name="Muturi P."/>
            <person name="Mbae C.K."/>
            <person name="Kariuki S.M."/>
        </authorList>
    </citation>
    <scope>NUCLEOTIDE SEQUENCE</scope>
</reference>
<dbReference type="Pfam" id="PF24591">
    <property type="entry name" value="Phage_YunG-like"/>
    <property type="match status" value="1"/>
</dbReference>
<dbReference type="InterPro" id="IPR056239">
    <property type="entry name" value="Phage_YunG-like"/>
</dbReference>
<name>A0AAU8GL26_9CAUD</name>
<sequence length="142" mass="16701">MKTIKPREGLFYIRYRVSLVHQRILGRGDMKRSVVVNDITRLINLVKDVFPQQVDVEYVGKNGKCYQVALLLKHVYPQAEIHYSQIEGHVYTLIDGNYYDIEGIHFSVPPDTCLLEHNRGHKPHRWHKGFVNVPILEWLRKP</sequence>
<accession>A0AAU8GL26</accession>
<proteinExistence type="predicted"/>
<protein>
    <submittedName>
        <fullName evidence="1">Uncharacterized protein</fullName>
    </submittedName>
</protein>
<gene>
    <name evidence="1" type="ORF">DSCPLJFW_CDS0009</name>
</gene>
<organism evidence="1">
    <name type="scientific">Salmonella phage vB_STmST313_KE31</name>
    <dbReference type="NCBI Taxonomy" id="3161181"/>
    <lineage>
        <taxon>Viruses</taxon>
        <taxon>Duplodnaviria</taxon>
        <taxon>Heunggongvirae</taxon>
        <taxon>Uroviricota</taxon>
        <taxon>Caudoviricetes</taxon>
        <taxon>Pantevenvirales</taxon>
        <taxon>Ackermannviridae</taxon>
        <taxon>Cvivirinae</taxon>
        <taxon>Kuttervirus</taxon>
    </lineage>
</organism>